<keyword evidence="8" id="KW-1185">Reference proteome</keyword>
<gene>
    <name evidence="7" type="ORF">ACFFGV_00290</name>
</gene>
<evidence type="ECO:0000313" key="7">
    <source>
        <dbReference type="EMBL" id="MFC0522027.1"/>
    </source>
</evidence>
<dbReference type="InterPro" id="IPR005538">
    <property type="entry name" value="LrgA/CidA"/>
</dbReference>
<protein>
    <submittedName>
        <fullName evidence="7">CidA/LrgA family protein</fullName>
    </submittedName>
</protein>
<name>A0ABV6LI09_9BACI</name>
<keyword evidence="5 6" id="KW-0472">Membrane</keyword>
<feature type="transmembrane region" description="Helical" evidence="6">
    <location>
        <begin position="89"/>
        <end position="109"/>
    </location>
</feature>
<dbReference type="Proteomes" id="UP001589836">
    <property type="component" value="Unassembled WGS sequence"/>
</dbReference>
<dbReference type="Pfam" id="PF03788">
    <property type="entry name" value="LrgA"/>
    <property type="match status" value="1"/>
</dbReference>
<evidence type="ECO:0000313" key="8">
    <source>
        <dbReference type="Proteomes" id="UP001589836"/>
    </source>
</evidence>
<keyword evidence="2" id="KW-1003">Cell membrane</keyword>
<accession>A0ABV6LI09</accession>
<evidence type="ECO:0000256" key="3">
    <source>
        <dbReference type="ARBA" id="ARBA00022692"/>
    </source>
</evidence>
<keyword evidence="4 6" id="KW-1133">Transmembrane helix</keyword>
<dbReference type="PANTHER" id="PTHR33931">
    <property type="entry name" value="HOLIN-LIKE PROTEIN CIDA-RELATED"/>
    <property type="match status" value="1"/>
</dbReference>
<evidence type="ECO:0000256" key="6">
    <source>
        <dbReference type="SAM" id="Phobius"/>
    </source>
</evidence>
<reference evidence="7 8" key="1">
    <citation type="submission" date="2024-09" db="EMBL/GenBank/DDBJ databases">
        <authorList>
            <person name="Sun Q."/>
            <person name="Mori K."/>
        </authorList>
    </citation>
    <scope>NUCLEOTIDE SEQUENCE [LARGE SCALE GENOMIC DNA]</scope>
    <source>
        <strain evidence="7 8">NCAIM B.02529</strain>
    </source>
</reference>
<sequence>MRIFALMVNLVILTIFYYIGVWIQDYFQLFIPGSIIGMLLLFLFLSTKLFKVYWIEAGASLLIRHLPLLFIPVTVGIINYLHIFSGQGILLVFIGLVSTFMAMVAAGMTSKLQVKRGDREYE</sequence>
<feature type="transmembrane region" description="Helical" evidence="6">
    <location>
        <begin position="62"/>
        <end position="83"/>
    </location>
</feature>
<dbReference type="EMBL" id="JBHLTP010000001">
    <property type="protein sequence ID" value="MFC0522027.1"/>
    <property type="molecule type" value="Genomic_DNA"/>
</dbReference>
<proteinExistence type="predicted"/>
<evidence type="ECO:0000256" key="5">
    <source>
        <dbReference type="ARBA" id="ARBA00023136"/>
    </source>
</evidence>
<evidence type="ECO:0000256" key="4">
    <source>
        <dbReference type="ARBA" id="ARBA00022989"/>
    </source>
</evidence>
<comment type="caution">
    <text evidence="7">The sequence shown here is derived from an EMBL/GenBank/DDBJ whole genome shotgun (WGS) entry which is preliminary data.</text>
</comment>
<feature type="transmembrane region" description="Helical" evidence="6">
    <location>
        <begin position="29"/>
        <end position="50"/>
    </location>
</feature>
<dbReference type="PANTHER" id="PTHR33931:SF2">
    <property type="entry name" value="HOLIN-LIKE PROTEIN CIDA"/>
    <property type="match status" value="1"/>
</dbReference>
<evidence type="ECO:0000256" key="1">
    <source>
        <dbReference type="ARBA" id="ARBA00004651"/>
    </source>
</evidence>
<feature type="transmembrane region" description="Helical" evidence="6">
    <location>
        <begin position="5"/>
        <end position="23"/>
    </location>
</feature>
<dbReference type="NCBIfam" id="NF002460">
    <property type="entry name" value="PRK01658.1"/>
    <property type="match status" value="1"/>
</dbReference>
<evidence type="ECO:0000256" key="2">
    <source>
        <dbReference type="ARBA" id="ARBA00022475"/>
    </source>
</evidence>
<organism evidence="7 8">
    <name type="scientific">Pontibacillus salicampi</name>
    <dbReference type="NCBI Taxonomy" id="1449801"/>
    <lineage>
        <taxon>Bacteria</taxon>
        <taxon>Bacillati</taxon>
        <taxon>Bacillota</taxon>
        <taxon>Bacilli</taxon>
        <taxon>Bacillales</taxon>
        <taxon>Bacillaceae</taxon>
        <taxon>Pontibacillus</taxon>
    </lineage>
</organism>
<comment type="subcellular location">
    <subcellularLocation>
        <location evidence="1">Cell membrane</location>
        <topology evidence="1">Multi-pass membrane protein</topology>
    </subcellularLocation>
</comment>
<dbReference type="RefSeq" id="WP_377344505.1">
    <property type="nucleotide sequence ID" value="NZ_JBHLTP010000001.1"/>
</dbReference>
<keyword evidence="3 6" id="KW-0812">Transmembrane</keyword>